<dbReference type="PANTHER" id="PTHR42713:SF3">
    <property type="entry name" value="TRANSCRIPTIONAL REGULATORY PROTEIN HPTR"/>
    <property type="match status" value="1"/>
</dbReference>
<dbReference type="EMBL" id="RXHU01000011">
    <property type="protein sequence ID" value="RTE11289.1"/>
    <property type="molecule type" value="Genomic_DNA"/>
</dbReference>
<accession>A0A3S0AS18</accession>
<dbReference type="InterPro" id="IPR001789">
    <property type="entry name" value="Sig_transdc_resp-reg_receiver"/>
</dbReference>
<feature type="modified residue" description="4-aspartylphosphate" evidence="8">
    <location>
        <position position="57"/>
    </location>
</feature>
<evidence type="ECO:0000256" key="4">
    <source>
        <dbReference type="ARBA" id="ARBA00023012"/>
    </source>
</evidence>
<dbReference type="Pfam" id="PF00072">
    <property type="entry name" value="Response_reg"/>
    <property type="match status" value="1"/>
</dbReference>
<evidence type="ECO:0000256" key="3">
    <source>
        <dbReference type="ARBA" id="ARBA00022553"/>
    </source>
</evidence>
<keyword evidence="5" id="KW-0805">Transcription regulation</keyword>
<dbReference type="GO" id="GO:0043565">
    <property type="term" value="F:sequence-specific DNA binding"/>
    <property type="evidence" value="ECO:0007669"/>
    <property type="project" value="InterPro"/>
</dbReference>
<evidence type="ECO:0000259" key="10">
    <source>
        <dbReference type="PROSITE" id="PS50110"/>
    </source>
</evidence>
<feature type="domain" description="Response regulatory" evidence="10">
    <location>
        <begin position="5"/>
        <end position="122"/>
    </location>
</feature>
<dbReference type="AlphaFoldDB" id="A0A3S0AS18"/>
<dbReference type="SMART" id="SM00342">
    <property type="entry name" value="HTH_ARAC"/>
    <property type="match status" value="1"/>
</dbReference>
<evidence type="ECO:0000256" key="7">
    <source>
        <dbReference type="ARBA" id="ARBA00023163"/>
    </source>
</evidence>
<dbReference type="PROSITE" id="PS50110">
    <property type="entry name" value="RESPONSE_REGULATORY"/>
    <property type="match status" value="1"/>
</dbReference>
<dbReference type="PRINTS" id="PR00032">
    <property type="entry name" value="HTHARAC"/>
</dbReference>
<proteinExistence type="predicted"/>
<dbReference type="InterPro" id="IPR011006">
    <property type="entry name" value="CheY-like_superfamily"/>
</dbReference>
<dbReference type="InterPro" id="IPR020449">
    <property type="entry name" value="Tscrpt_reg_AraC-type_HTH"/>
</dbReference>
<evidence type="ECO:0000313" key="12">
    <source>
        <dbReference type="Proteomes" id="UP000276128"/>
    </source>
</evidence>
<keyword evidence="12" id="KW-1185">Reference proteome</keyword>
<dbReference type="RefSeq" id="WP_126139739.1">
    <property type="nucleotide sequence ID" value="NZ_RXHU01000011.1"/>
</dbReference>
<dbReference type="SUPFAM" id="SSF46689">
    <property type="entry name" value="Homeodomain-like"/>
    <property type="match status" value="2"/>
</dbReference>
<dbReference type="PANTHER" id="PTHR42713">
    <property type="entry name" value="HISTIDINE KINASE-RELATED"/>
    <property type="match status" value="1"/>
</dbReference>
<keyword evidence="6" id="KW-0238">DNA-binding</keyword>
<dbReference type="Proteomes" id="UP000276128">
    <property type="component" value="Unassembled WGS sequence"/>
</dbReference>
<dbReference type="GO" id="GO:0000160">
    <property type="term" value="P:phosphorelay signal transduction system"/>
    <property type="evidence" value="ECO:0007669"/>
    <property type="project" value="UniProtKB-KW"/>
</dbReference>
<keyword evidence="4" id="KW-0902">Two-component regulatory system</keyword>
<sequence>MVKGKVLIVEDQMNFRKGLVKMIEQGDLGWEVVGEASNGQDALELLAELQPDLVLTDIRMPIMDGIEFVGHLRRSHPDLLVVILTGYKNFEYAQAAVRHGALDLLIKPCTEQDVRQVLSKASESFYRKYALEQKRLVEQKLNVDQAFRSIFLDLPYSYGIIPALNDCLAHQELWLLQLNNDDFIKRDAQKGDRSLLQFALSNIVEELLQQTGLLSRLLLVEHDRFVLITERSGVSEQLTADMQEAVQHYLKIRLKFIPMGPAPSAEHLTELYMSVCGSLREENLLRTAEQVSNLGMLSLNQARVNEIEVQLMSAILLGQADSVQQLLDQMLQEFMHKPLEDMKVQALALAIALLKLVQKQFDPDGQDAVPRLPEEMPGEDWSVESVLAWARQQVKGFMQQFNLWQSSKSENVIEKAVQYIDEHYHEACRLTDVAAHIHLNPSYFSVLFKKAKGESFTSYVTRLRIEKAALLLRNTDMKIFEIASRVGFDEPNYFTNVFKQRYQMSPKEYRNGSAV</sequence>
<comment type="caution">
    <text evidence="11">The sequence shown here is derived from an EMBL/GenBank/DDBJ whole genome shotgun (WGS) entry which is preliminary data.</text>
</comment>
<gene>
    <name evidence="11" type="ORF">EJQ19_03115</name>
</gene>
<dbReference type="SMART" id="SM00448">
    <property type="entry name" value="REC"/>
    <property type="match status" value="1"/>
</dbReference>
<evidence type="ECO:0000256" key="1">
    <source>
        <dbReference type="ARBA" id="ARBA00004496"/>
    </source>
</evidence>
<dbReference type="GO" id="GO:0003700">
    <property type="term" value="F:DNA-binding transcription factor activity"/>
    <property type="evidence" value="ECO:0007669"/>
    <property type="project" value="InterPro"/>
</dbReference>
<dbReference type="Pfam" id="PF12833">
    <property type="entry name" value="HTH_18"/>
    <property type="match status" value="1"/>
</dbReference>
<keyword evidence="7" id="KW-0804">Transcription</keyword>
<dbReference type="SUPFAM" id="SSF52172">
    <property type="entry name" value="CheY-like"/>
    <property type="match status" value="1"/>
</dbReference>
<evidence type="ECO:0000259" key="9">
    <source>
        <dbReference type="PROSITE" id="PS01124"/>
    </source>
</evidence>
<name>A0A3S0AS18_9BACL</name>
<dbReference type="GO" id="GO:0005737">
    <property type="term" value="C:cytoplasm"/>
    <property type="evidence" value="ECO:0007669"/>
    <property type="project" value="UniProtKB-SubCell"/>
</dbReference>
<evidence type="ECO:0000256" key="6">
    <source>
        <dbReference type="ARBA" id="ARBA00023125"/>
    </source>
</evidence>
<dbReference type="InterPro" id="IPR009057">
    <property type="entry name" value="Homeodomain-like_sf"/>
</dbReference>
<dbReference type="PROSITE" id="PS00041">
    <property type="entry name" value="HTH_ARAC_FAMILY_1"/>
    <property type="match status" value="1"/>
</dbReference>
<dbReference type="OrthoDB" id="9794370at2"/>
<evidence type="ECO:0000313" key="11">
    <source>
        <dbReference type="EMBL" id="RTE11289.1"/>
    </source>
</evidence>
<evidence type="ECO:0000256" key="2">
    <source>
        <dbReference type="ARBA" id="ARBA00022490"/>
    </source>
</evidence>
<dbReference type="Gene3D" id="3.40.50.2300">
    <property type="match status" value="1"/>
</dbReference>
<dbReference type="Gene3D" id="1.10.10.60">
    <property type="entry name" value="Homeodomain-like"/>
    <property type="match status" value="2"/>
</dbReference>
<feature type="domain" description="HTH araC/xylS-type" evidence="9">
    <location>
        <begin position="414"/>
        <end position="512"/>
    </location>
</feature>
<dbReference type="InterPro" id="IPR018060">
    <property type="entry name" value="HTH_AraC"/>
</dbReference>
<dbReference type="InterPro" id="IPR051552">
    <property type="entry name" value="HptR"/>
</dbReference>
<evidence type="ECO:0000256" key="5">
    <source>
        <dbReference type="ARBA" id="ARBA00023015"/>
    </source>
</evidence>
<dbReference type="InterPro" id="IPR018062">
    <property type="entry name" value="HTH_AraC-typ_CS"/>
</dbReference>
<dbReference type="CDD" id="cd17536">
    <property type="entry name" value="REC_YesN-like"/>
    <property type="match status" value="1"/>
</dbReference>
<keyword evidence="2" id="KW-0963">Cytoplasm</keyword>
<dbReference type="PROSITE" id="PS01124">
    <property type="entry name" value="HTH_ARAC_FAMILY_2"/>
    <property type="match status" value="1"/>
</dbReference>
<evidence type="ECO:0000256" key="8">
    <source>
        <dbReference type="PROSITE-ProRule" id="PRU00169"/>
    </source>
</evidence>
<comment type="subcellular location">
    <subcellularLocation>
        <location evidence="1">Cytoplasm</location>
    </subcellularLocation>
</comment>
<keyword evidence="3 8" id="KW-0597">Phosphoprotein</keyword>
<reference evidence="11 12" key="1">
    <citation type="submission" date="2018-12" db="EMBL/GenBank/DDBJ databases">
        <title>Bacillus ochoae sp. nov., Paenibacillus whitsoniae sp. nov., Paenibacillus spiritus sp. nov. Isolated from the Mars Exploration Rover during spacecraft assembly.</title>
        <authorList>
            <person name="Seuylemezian A."/>
            <person name="Vaishampayan P."/>
        </authorList>
    </citation>
    <scope>NUCLEOTIDE SEQUENCE [LARGE SCALE GENOMIC DNA]</scope>
    <source>
        <strain evidence="11 12">MER 54</strain>
    </source>
</reference>
<protein>
    <submittedName>
        <fullName evidence="11">Response regulator</fullName>
    </submittedName>
</protein>
<organism evidence="11 12">
    <name type="scientific">Paenibacillus whitsoniae</name>
    <dbReference type="NCBI Taxonomy" id="2496558"/>
    <lineage>
        <taxon>Bacteria</taxon>
        <taxon>Bacillati</taxon>
        <taxon>Bacillota</taxon>
        <taxon>Bacilli</taxon>
        <taxon>Bacillales</taxon>
        <taxon>Paenibacillaceae</taxon>
        <taxon>Paenibacillus</taxon>
    </lineage>
</organism>